<dbReference type="Proteomes" id="UP000005850">
    <property type="component" value="Chromosome"/>
</dbReference>
<feature type="transmembrane region" description="Helical" evidence="1">
    <location>
        <begin position="135"/>
        <end position="163"/>
    </location>
</feature>
<dbReference type="RefSeq" id="WP_003334775.1">
    <property type="nucleotide sequence ID" value="NZ_CP007806.1"/>
</dbReference>
<keyword evidence="1" id="KW-0472">Membrane</keyword>
<feature type="domain" description="DUF418" evidence="2">
    <location>
        <begin position="180"/>
        <end position="329"/>
    </location>
</feature>
<dbReference type="eggNOG" id="COG2311">
    <property type="taxonomic scope" value="Bacteria"/>
</dbReference>
<dbReference type="HOGENOM" id="CLU_039610_0_1_9"/>
<gene>
    <name evidence="3" type="ORF">BRLA_c039610</name>
</gene>
<evidence type="ECO:0000259" key="2">
    <source>
        <dbReference type="Pfam" id="PF04235"/>
    </source>
</evidence>
<keyword evidence="4" id="KW-1185">Reference proteome</keyword>
<organism evidence="3 4">
    <name type="scientific">Brevibacillus laterosporus LMG 15441</name>
    <dbReference type="NCBI Taxonomy" id="1042163"/>
    <lineage>
        <taxon>Bacteria</taxon>
        <taxon>Bacillati</taxon>
        <taxon>Bacillota</taxon>
        <taxon>Bacilli</taxon>
        <taxon>Bacillales</taxon>
        <taxon>Paenibacillaceae</taxon>
        <taxon>Brevibacillus</taxon>
    </lineage>
</organism>
<protein>
    <submittedName>
        <fullName evidence="3">Putative membrane protein</fullName>
    </submittedName>
</protein>
<evidence type="ECO:0000256" key="1">
    <source>
        <dbReference type="SAM" id="Phobius"/>
    </source>
</evidence>
<dbReference type="KEGG" id="blr:BRLA_c039610"/>
<reference evidence="3 4" key="1">
    <citation type="journal article" date="2011" name="J. Bacteriol.">
        <title>Genome sequence of Brevibacillus laterosporus LMG 15441, a pathogen of invertebrates.</title>
        <authorList>
            <person name="Djukic M."/>
            <person name="Poehlein A."/>
            <person name="Thurmer A."/>
            <person name="Daniel R."/>
        </authorList>
    </citation>
    <scope>NUCLEOTIDE SEQUENCE [LARGE SCALE GENOMIC DNA]</scope>
    <source>
        <strain evidence="3 4">LMG 15441</strain>
    </source>
</reference>
<dbReference type="Pfam" id="PF04235">
    <property type="entry name" value="DUF418"/>
    <property type="match status" value="1"/>
</dbReference>
<dbReference type="EMBL" id="CP007806">
    <property type="protein sequence ID" value="AIG28244.1"/>
    <property type="molecule type" value="Genomic_DNA"/>
</dbReference>
<proteinExistence type="predicted"/>
<name>A0A075R8R3_BRELA</name>
<keyword evidence="1" id="KW-1133">Transmembrane helix</keyword>
<dbReference type="InterPro" id="IPR052529">
    <property type="entry name" value="Bact_Transport_Assoc"/>
</dbReference>
<dbReference type="InterPro" id="IPR007349">
    <property type="entry name" value="DUF418"/>
</dbReference>
<dbReference type="PANTHER" id="PTHR30590:SF3">
    <property type="entry name" value="HYPOTHETICAL MEMBRANE SPANNING PROTEIN"/>
    <property type="match status" value="1"/>
</dbReference>
<dbReference type="AlphaFoldDB" id="A0A075R8R3"/>
<feature type="transmembrane region" description="Helical" evidence="1">
    <location>
        <begin position="183"/>
        <end position="202"/>
    </location>
</feature>
<evidence type="ECO:0000313" key="4">
    <source>
        <dbReference type="Proteomes" id="UP000005850"/>
    </source>
</evidence>
<keyword evidence="1" id="KW-0812">Transmembrane</keyword>
<feature type="transmembrane region" description="Helical" evidence="1">
    <location>
        <begin position="223"/>
        <end position="244"/>
    </location>
</feature>
<evidence type="ECO:0000313" key="3">
    <source>
        <dbReference type="EMBL" id="AIG28244.1"/>
    </source>
</evidence>
<feature type="transmembrane region" description="Helical" evidence="1">
    <location>
        <begin position="15"/>
        <end position="35"/>
    </location>
</feature>
<feature type="transmembrane region" description="Helical" evidence="1">
    <location>
        <begin position="55"/>
        <end position="74"/>
    </location>
</feature>
<sequence length="344" mass="39193">MNDFTQKDRIDTLDYLRGFALMGILLVNILALMKVQSAPVSSANAFIEHMLNFTVESRFFAIFSFLFGVGFYIFKSRSQAKGHKSTLLFIRRLLVLFAIGYLHQLLQPGEALFIYAIFGFVLLPFYRLSAKKNLLLSLFLLIPTSILGGKILVVFPLFLLGLAIGQYGVFRNIPDFMPKIKQWQMVSFILMIVGLFVQYVLLTKTASTDFDDSYIHALHNYSLCIVFVGLVMAVFYVTSIIRLLQQTTVQKWLAPLKYYGRMALTNYIGQTLIIIALRDLCNLSGKLGHLQTTLICLGIYALQMLASYLWLSIFTMGPLEWGWRVLTYGTFTPLIKRNSENASW</sequence>
<accession>A0A075R8R3</accession>
<feature type="transmembrane region" description="Helical" evidence="1">
    <location>
        <begin position="86"/>
        <end position="106"/>
    </location>
</feature>
<feature type="transmembrane region" description="Helical" evidence="1">
    <location>
        <begin position="264"/>
        <end position="281"/>
    </location>
</feature>
<dbReference type="PANTHER" id="PTHR30590">
    <property type="entry name" value="INNER MEMBRANE PROTEIN"/>
    <property type="match status" value="1"/>
</dbReference>
<feature type="transmembrane region" description="Helical" evidence="1">
    <location>
        <begin position="293"/>
        <end position="313"/>
    </location>
</feature>
<feature type="transmembrane region" description="Helical" evidence="1">
    <location>
        <begin position="112"/>
        <end position="128"/>
    </location>
</feature>